<dbReference type="SUPFAM" id="SSF56281">
    <property type="entry name" value="Metallo-hydrolase/oxidoreductase"/>
    <property type="match status" value="1"/>
</dbReference>
<accession>A0A532VB49</accession>
<dbReference type="AlphaFoldDB" id="A0A532VB49"/>
<sequence>MKIEWLGHSSFLLETADGRKLVTDPYDSGSYDGAVGYEEIDVAADVVTVSHDHPDHDGVAGLIYAPGTVVRESDSTEAAGFNIRGIETFHDESHGAERGRNTIFVIEADGLRVCHLGDLGHPLSEEEIESLGQVDILMVPVGGHFTIDATQATAIVNRIKPKVVIPMHYKTKVLGFPIAGVEGFLRGKSNVVRMDSTFTEVTKDNLPAETEIRVLQHAK</sequence>
<protein>
    <submittedName>
        <fullName evidence="1">MBL fold metallo-hydrolase</fullName>
    </submittedName>
</protein>
<evidence type="ECO:0000313" key="1">
    <source>
        <dbReference type="EMBL" id="TKJ44398.1"/>
    </source>
</evidence>
<gene>
    <name evidence="1" type="ORF">CEE36_01255</name>
</gene>
<proteinExistence type="predicted"/>
<dbReference type="Pfam" id="PF13483">
    <property type="entry name" value="Lactamase_B_3"/>
    <property type="match status" value="1"/>
</dbReference>
<keyword evidence="1" id="KW-0378">Hydrolase</keyword>
<dbReference type="EMBL" id="NJBO01000001">
    <property type="protein sequence ID" value="TKJ44398.1"/>
    <property type="molecule type" value="Genomic_DNA"/>
</dbReference>
<evidence type="ECO:0000313" key="2">
    <source>
        <dbReference type="Proteomes" id="UP000317778"/>
    </source>
</evidence>
<name>A0A532VB49_UNCT6</name>
<dbReference type="Gene3D" id="3.60.15.10">
    <property type="entry name" value="Ribonuclease Z/Hydroxyacylglutathione hydrolase-like"/>
    <property type="match status" value="1"/>
</dbReference>
<dbReference type="GO" id="GO:0016787">
    <property type="term" value="F:hydrolase activity"/>
    <property type="evidence" value="ECO:0007669"/>
    <property type="project" value="UniProtKB-KW"/>
</dbReference>
<organism evidence="1 2">
    <name type="scientific">candidate division TA06 bacterium B3_TA06</name>
    <dbReference type="NCBI Taxonomy" id="2012487"/>
    <lineage>
        <taxon>Bacteria</taxon>
        <taxon>Bacteria division TA06</taxon>
    </lineage>
</organism>
<reference evidence="1 2" key="1">
    <citation type="submission" date="2017-06" db="EMBL/GenBank/DDBJ databases">
        <title>Novel microbial phyla capable of carbon fixation and sulfur reduction in deep-sea sediments.</title>
        <authorList>
            <person name="Huang J."/>
            <person name="Baker B."/>
            <person name="Wang Y."/>
        </authorList>
    </citation>
    <scope>NUCLEOTIDE SEQUENCE [LARGE SCALE GENOMIC DNA]</scope>
    <source>
        <strain evidence="1">B3_TA06</strain>
    </source>
</reference>
<dbReference type="InterPro" id="IPR036866">
    <property type="entry name" value="RibonucZ/Hydroxyglut_hydro"/>
</dbReference>
<dbReference type="PANTHER" id="PTHR42967">
    <property type="entry name" value="METAL DEPENDENT HYDROLASE"/>
    <property type="match status" value="1"/>
</dbReference>
<dbReference type="Proteomes" id="UP000317778">
    <property type="component" value="Unassembled WGS sequence"/>
</dbReference>
<comment type="caution">
    <text evidence="1">The sequence shown here is derived from an EMBL/GenBank/DDBJ whole genome shotgun (WGS) entry which is preliminary data.</text>
</comment>
<dbReference type="PANTHER" id="PTHR42967:SF1">
    <property type="entry name" value="MBL FOLD METALLO-HYDROLASE"/>
    <property type="match status" value="1"/>
</dbReference>